<dbReference type="InterPro" id="IPR001199">
    <property type="entry name" value="Cyt_B5-like_heme/steroid-bd"/>
</dbReference>
<dbReference type="Pfam" id="PF00173">
    <property type="entry name" value="Cyt-b5"/>
    <property type="match status" value="1"/>
</dbReference>
<dbReference type="GO" id="GO:0012505">
    <property type="term" value="C:endomembrane system"/>
    <property type="evidence" value="ECO:0007669"/>
    <property type="project" value="TreeGrafter"/>
</dbReference>
<feature type="transmembrane region" description="Helical" evidence="3">
    <location>
        <begin position="46"/>
        <end position="64"/>
    </location>
</feature>
<feature type="compositionally biased region" description="Basic and acidic residues" evidence="2">
    <location>
        <begin position="20"/>
        <end position="33"/>
    </location>
</feature>
<organism evidence="6 7">
    <name type="scientific">Magnaporthiopsis poae (strain ATCC 64411 / 73-15)</name>
    <name type="common">Kentucky bluegrass fungus</name>
    <name type="synonym">Magnaporthe poae</name>
    <dbReference type="NCBI Taxonomy" id="644358"/>
    <lineage>
        <taxon>Eukaryota</taxon>
        <taxon>Fungi</taxon>
        <taxon>Dikarya</taxon>
        <taxon>Ascomycota</taxon>
        <taxon>Pezizomycotina</taxon>
        <taxon>Sordariomycetes</taxon>
        <taxon>Sordariomycetidae</taxon>
        <taxon>Magnaporthales</taxon>
        <taxon>Magnaporthaceae</taxon>
        <taxon>Magnaporthiopsis</taxon>
    </lineage>
</organism>
<keyword evidence="3" id="KW-0472">Membrane</keyword>
<reference evidence="6" key="5">
    <citation type="submission" date="2015-06" db="UniProtKB">
        <authorList>
            <consortium name="EnsemblFungi"/>
        </authorList>
    </citation>
    <scope>IDENTIFICATION</scope>
    <source>
        <strain evidence="6">ATCC 64411</strain>
    </source>
</reference>
<evidence type="ECO:0000259" key="4">
    <source>
        <dbReference type="SMART" id="SM01117"/>
    </source>
</evidence>
<dbReference type="STRING" id="644358.A0A0C4EBQ2"/>
<dbReference type="OMA" id="ESFFWGM"/>
<dbReference type="EMBL" id="ADBL01002592">
    <property type="status" value="NOT_ANNOTATED_CDS"/>
    <property type="molecule type" value="Genomic_DNA"/>
</dbReference>
<dbReference type="Gene3D" id="3.10.120.10">
    <property type="entry name" value="Cytochrome b5-like heme/steroid binding domain"/>
    <property type="match status" value="1"/>
</dbReference>
<feature type="region of interest" description="Disordered" evidence="2">
    <location>
        <begin position="1"/>
        <end position="35"/>
    </location>
</feature>
<evidence type="ECO:0000313" key="6">
    <source>
        <dbReference type="EnsemblFungi" id="MAPG_10106T0"/>
    </source>
</evidence>
<evidence type="ECO:0000256" key="2">
    <source>
        <dbReference type="SAM" id="MobiDB-lite"/>
    </source>
</evidence>
<dbReference type="AlphaFoldDB" id="A0A0C4EBQ2"/>
<keyword evidence="3" id="KW-1133">Transmembrane helix</keyword>
<dbReference type="InterPro" id="IPR036400">
    <property type="entry name" value="Cyt_B5-like_heme/steroid_sf"/>
</dbReference>
<dbReference type="PANTHER" id="PTHR10281:SF76">
    <property type="entry name" value="CALCUTTA CUP-RELATED"/>
    <property type="match status" value="1"/>
</dbReference>
<dbReference type="SUPFAM" id="SSF55856">
    <property type="entry name" value="Cytochrome b5-like heme/steroid binding domain"/>
    <property type="match status" value="1"/>
</dbReference>
<reference evidence="6" key="4">
    <citation type="journal article" date="2015" name="G3 (Bethesda)">
        <title>Genome sequences of three phytopathogenic species of the Magnaporthaceae family of fungi.</title>
        <authorList>
            <person name="Okagaki L.H."/>
            <person name="Nunes C.C."/>
            <person name="Sailsbery J."/>
            <person name="Clay B."/>
            <person name="Brown D."/>
            <person name="John T."/>
            <person name="Oh Y."/>
            <person name="Young N."/>
            <person name="Fitzgerald M."/>
            <person name="Haas B.J."/>
            <person name="Zeng Q."/>
            <person name="Young S."/>
            <person name="Adiconis X."/>
            <person name="Fan L."/>
            <person name="Levin J.Z."/>
            <person name="Mitchell T.K."/>
            <person name="Okubara P.A."/>
            <person name="Farman M.L."/>
            <person name="Kohn L.M."/>
            <person name="Birren B."/>
            <person name="Ma L.-J."/>
            <person name="Dean R.A."/>
        </authorList>
    </citation>
    <scope>NUCLEOTIDE SEQUENCE</scope>
    <source>
        <strain evidence="6">ATCC 64411 / 73-15</strain>
    </source>
</reference>
<dbReference type="VEuPathDB" id="FungiDB:MAPG_10106"/>
<dbReference type="GO" id="GO:0016020">
    <property type="term" value="C:membrane"/>
    <property type="evidence" value="ECO:0007669"/>
    <property type="project" value="TreeGrafter"/>
</dbReference>
<name>A0A0C4EBQ2_MAGP6</name>
<dbReference type="FunFam" id="3.10.120.10:FF:000018">
    <property type="entry name" value="Heme/steroid binding domain protein, putative"/>
    <property type="match status" value="1"/>
</dbReference>
<dbReference type="PANTHER" id="PTHR10281">
    <property type="entry name" value="MEMBRANE-ASSOCIATED PROGESTERONE RECEPTOR COMPONENT-RELATED"/>
    <property type="match status" value="1"/>
</dbReference>
<dbReference type="InterPro" id="IPR050577">
    <property type="entry name" value="MAPR/NEUFC/NENF-like"/>
</dbReference>
<sequence>MSDESEIRQRKPPAATWTKIEPEKKDKTAKQLADEEDAATNPWLDMLRLVVGLLLAYGGLSYLITGGETFSMGYEVPMKYMQLDWVKSKFQKPVYLTPEELAGFDGRDENKPLYLAINGSIYDVSANRRTYGPGGSYQYFAGVDASRAYVTGCFADDRTPDMRGVEDMFLPLDDPEVDAHFSAAELAEMRVRELEEAKKQVHEALKHWVDFFGKSKKYRYVGRVKRKRGWLAAEPKRELCAPAQKGRSKRKIPEGK</sequence>
<reference evidence="5" key="3">
    <citation type="submission" date="2011-03" db="EMBL/GenBank/DDBJ databases">
        <title>Annotation of Magnaporthe poae ATCC 64411.</title>
        <authorList>
            <person name="Ma L.-J."/>
            <person name="Dead R."/>
            <person name="Young S.K."/>
            <person name="Zeng Q."/>
            <person name="Gargeya S."/>
            <person name="Fitzgerald M."/>
            <person name="Haas B."/>
            <person name="Abouelleil A."/>
            <person name="Alvarado L."/>
            <person name="Arachchi H.M."/>
            <person name="Berlin A."/>
            <person name="Brown A."/>
            <person name="Chapman S.B."/>
            <person name="Chen Z."/>
            <person name="Dunbar C."/>
            <person name="Freedman E."/>
            <person name="Gearin G."/>
            <person name="Gellesch M."/>
            <person name="Goldberg J."/>
            <person name="Griggs A."/>
            <person name="Gujja S."/>
            <person name="Heiman D."/>
            <person name="Howarth C."/>
            <person name="Larson L."/>
            <person name="Lui A."/>
            <person name="MacDonald P.J.P."/>
            <person name="Mehta T."/>
            <person name="Montmayeur A."/>
            <person name="Murphy C."/>
            <person name="Neiman D."/>
            <person name="Pearson M."/>
            <person name="Priest M."/>
            <person name="Roberts A."/>
            <person name="Saif S."/>
            <person name="Shea T."/>
            <person name="Shenoy N."/>
            <person name="Sisk P."/>
            <person name="Stolte C."/>
            <person name="Sykes S."/>
            <person name="Yandava C."/>
            <person name="Wortman J."/>
            <person name="Nusbaum C."/>
            <person name="Birren B."/>
        </authorList>
    </citation>
    <scope>NUCLEOTIDE SEQUENCE</scope>
    <source>
        <strain evidence="5">ATCC 64411</strain>
    </source>
</reference>
<proteinExistence type="inferred from homology"/>
<keyword evidence="3" id="KW-0812">Transmembrane</keyword>
<evidence type="ECO:0000313" key="7">
    <source>
        <dbReference type="Proteomes" id="UP000011715"/>
    </source>
</evidence>
<gene>
    <name evidence="5" type="ORF">MAPG_10106</name>
</gene>
<dbReference type="Proteomes" id="UP000011715">
    <property type="component" value="Unassembled WGS sequence"/>
</dbReference>
<reference evidence="7" key="1">
    <citation type="submission" date="2010-05" db="EMBL/GenBank/DDBJ databases">
        <title>The genome sequence of Magnaporthe poae strain ATCC 64411.</title>
        <authorList>
            <person name="Ma L.-J."/>
            <person name="Dead R."/>
            <person name="Young S."/>
            <person name="Zeng Q."/>
            <person name="Koehrsen M."/>
            <person name="Alvarado L."/>
            <person name="Berlin A."/>
            <person name="Chapman S.B."/>
            <person name="Chen Z."/>
            <person name="Freedman E."/>
            <person name="Gellesch M."/>
            <person name="Goldberg J."/>
            <person name="Griggs A."/>
            <person name="Gujja S."/>
            <person name="Heilman E.R."/>
            <person name="Heiman D."/>
            <person name="Hepburn T."/>
            <person name="Howarth C."/>
            <person name="Jen D."/>
            <person name="Larson L."/>
            <person name="Mehta T."/>
            <person name="Neiman D."/>
            <person name="Pearson M."/>
            <person name="Roberts A."/>
            <person name="Saif S."/>
            <person name="Shea T."/>
            <person name="Shenoy N."/>
            <person name="Sisk P."/>
            <person name="Stolte C."/>
            <person name="Sykes S."/>
            <person name="Walk T."/>
            <person name="White J."/>
            <person name="Yandava C."/>
            <person name="Haas B."/>
            <person name="Nusbaum C."/>
            <person name="Birren B."/>
        </authorList>
    </citation>
    <scope>NUCLEOTIDE SEQUENCE [LARGE SCALE GENOMIC DNA]</scope>
    <source>
        <strain evidence="7">ATCC 64411 / 73-15</strain>
    </source>
</reference>
<reference evidence="5" key="2">
    <citation type="submission" date="2010-05" db="EMBL/GenBank/DDBJ databases">
        <title>The Genome Sequence of Magnaporthe poae strain ATCC 64411.</title>
        <authorList>
            <consortium name="The Broad Institute Genome Sequencing Platform"/>
            <consortium name="Broad Institute Genome Sequencing Center for Infectious Disease"/>
            <person name="Ma L.-J."/>
            <person name="Dead R."/>
            <person name="Young S."/>
            <person name="Zeng Q."/>
            <person name="Koehrsen M."/>
            <person name="Alvarado L."/>
            <person name="Berlin A."/>
            <person name="Chapman S.B."/>
            <person name="Chen Z."/>
            <person name="Freedman E."/>
            <person name="Gellesch M."/>
            <person name="Goldberg J."/>
            <person name="Griggs A."/>
            <person name="Gujja S."/>
            <person name="Heilman E.R."/>
            <person name="Heiman D."/>
            <person name="Hepburn T."/>
            <person name="Howarth C."/>
            <person name="Jen D."/>
            <person name="Larson L."/>
            <person name="Mehta T."/>
            <person name="Neiman D."/>
            <person name="Pearson M."/>
            <person name="Roberts A."/>
            <person name="Saif S."/>
            <person name="Shea T."/>
            <person name="Shenoy N."/>
            <person name="Sisk P."/>
            <person name="Stolte C."/>
            <person name="Sykes S."/>
            <person name="Walk T."/>
            <person name="White J."/>
            <person name="Yandava C."/>
            <person name="Haas B."/>
            <person name="Nusbaum C."/>
            <person name="Birren B."/>
        </authorList>
    </citation>
    <scope>NUCLEOTIDE SEQUENCE</scope>
    <source>
        <strain evidence="5">ATCC 64411</strain>
    </source>
</reference>
<evidence type="ECO:0000256" key="1">
    <source>
        <dbReference type="ARBA" id="ARBA00038357"/>
    </source>
</evidence>
<feature type="domain" description="Cytochrome b5 heme-binding" evidence="4">
    <location>
        <begin position="96"/>
        <end position="195"/>
    </location>
</feature>
<accession>A0A0C4EBQ2</accession>
<dbReference type="OrthoDB" id="10257697at2759"/>
<dbReference type="eggNOG" id="KOG1110">
    <property type="taxonomic scope" value="Eukaryota"/>
</dbReference>
<keyword evidence="7" id="KW-1185">Reference proteome</keyword>
<evidence type="ECO:0000256" key="3">
    <source>
        <dbReference type="SAM" id="Phobius"/>
    </source>
</evidence>
<dbReference type="EnsemblFungi" id="MAPG_10106T0">
    <property type="protein sequence ID" value="MAPG_10106T0"/>
    <property type="gene ID" value="MAPG_10106"/>
</dbReference>
<evidence type="ECO:0000313" key="5">
    <source>
        <dbReference type="EMBL" id="KLU91588.1"/>
    </source>
</evidence>
<dbReference type="EMBL" id="GL876977">
    <property type="protein sequence ID" value="KLU91588.1"/>
    <property type="molecule type" value="Genomic_DNA"/>
</dbReference>
<comment type="similarity">
    <text evidence="1">Belongs to the cytochrome b5 family. MAPR subfamily.</text>
</comment>
<dbReference type="SMART" id="SM01117">
    <property type="entry name" value="Cyt-b5"/>
    <property type="match status" value="1"/>
</dbReference>
<protein>
    <recommendedName>
        <fullName evidence="4">Cytochrome b5 heme-binding domain-containing protein</fullName>
    </recommendedName>
</protein>